<dbReference type="EMBL" id="JAVRRG010000065">
    <property type="protein sequence ID" value="KAK5092051.1"/>
    <property type="molecule type" value="Genomic_DNA"/>
</dbReference>
<evidence type="ECO:0000313" key="3">
    <source>
        <dbReference type="Proteomes" id="UP001345013"/>
    </source>
</evidence>
<keyword evidence="3" id="KW-1185">Reference proteome</keyword>
<evidence type="ECO:0000256" key="1">
    <source>
        <dbReference type="SAM" id="MobiDB-lite"/>
    </source>
</evidence>
<evidence type="ECO:0000313" key="2">
    <source>
        <dbReference type="EMBL" id="KAK5092051.1"/>
    </source>
</evidence>
<dbReference type="InterPro" id="IPR036397">
    <property type="entry name" value="RNaseH_sf"/>
</dbReference>
<comment type="caution">
    <text evidence="2">The sequence shown here is derived from an EMBL/GenBank/DDBJ whole genome shotgun (WGS) entry which is preliminary data.</text>
</comment>
<accession>A0ABR0K9H7</accession>
<name>A0ABR0K9H7_9EURO</name>
<sequence>MAPQRRALQSITGNRRKTGELTARERGRIEAKDADGIRPAQIARNEDRPDLTTKRQWKKVIFMDQASVERGSGAKRMFTWRYGWEKLRRDLIRPKKKGKDLTVMIQAAIQKKGHGPIVVMKRDPEAKKKGYSARSYI</sequence>
<reference evidence="2 3" key="1">
    <citation type="submission" date="2023-08" db="EMBL/GenBank/DDBJ databases">
        <title>Black Yeasts Isolated from many extreme environments.</title>
        <authorList>
            <person name="Coleine C."/>
            <person name="Stajich J.E."/>
            <person name="Selbmann L."/>
        </authorList>
    </citation>
    <scope>NUCLEOTIDE SEQUENCE [LARGE SCALE GENOMIC DNA]</scope>
    <source>
        <strain evidence="2 3">CCFEE 5885</strain>
    </source>
</reference>
<feature type="region of interest" description="Disordered" evidence="1">
    <location>
        <begin position="1"/>
        <end position="24"/>
    </location>
</feature>
<organism evidence="2 3">
    <name type="scientific">Lithohypha guttulata</name>
    <dbReference type="NCBI Taxonomy" id="1690604"/>
    <lineage>
        <taxon>Eukaryota</taxon>
        <taxon>Fungi</taxon>
        <taxon>Dikarya</taxon>
        <taxon>Ascomycota</taxon>
        <taxon>Pezizomycotina</taxon>
        <taxon>Eurotiomycetes</taxon>
        <taxon>Chaetothyriomycetidae</taxon>
        <taxon>Chaetothyriales</taxon>
        <taxon>Trichomeriaceae</taxon>
        <taxon>Lithohypha</taxon>
    </lineage>
</organism>
<dbReference type="Gene3D" id="3.30.420.10">
    <property type="entry name" value="Ribonuclease H-like superfamily/Ribonuclease H"/>
    <property type="match status" value="1"/>
</dbReference>
<dbReference type="Proteomes" id="UP001345013">
    <property type="component" value="Unassembled WGS sequence"/>
</dbReference>
<proteinExistence type="predicted"/>
<gene>
    <name evidence="2" type="ORF">LTR24_005594</name>
</gene>
<protein>
    <submittedName>
        <fullName evidence="2">Uncharacterized protein</fullName>
    </submittedName>
</protein>